<keyword evidence="2 7" id="KW-0813">Transport</keyword>
<dbReference type="Gene3D" id="2.40.160.120">
    <property type="match status" value="1"/>
</dbReference>
<keyword evidence="8" id="KW-0175">Coiled coil</keyword>
<dbReference type="EMBL" id="JTDF01022461">
    <property type="protein sequence ID" value="KAF8560484.1"/>
    <property type="molecule type" value="Genomic_DNA"/>
</dbReference>
<dbReference type="GO" id="GO:0005886">
    <property type="term" value="C:plasma membrane"/>
    <property type="evidence" value="ECO:0007669"/>
    <property type="project" value="TreeGrafter"/>
</dbReference>
<keyword evidence="5" id="KW-0446">Lipid-binding</keyword>
<dbReference type="InterPro" id="IPR037239">
    <property type="entry name" value="OSBP_sf"/>
</dbReference>
<dbReference type="GO" id="GO:0006869">
    <property type="term" value="P:lipid transport"/>
    <property type="evidence" value="ECO:0007669"/>
    <property type="project" value="UniProtKB-KW"/>
</dbReference>
<evidence type="ECO:0000313" key="11">
    <source>
        <dbReference type="EMBL" id="KAF8560484.1"/>
    </source>
</evidence>
<dbReference type="SUPFAM" id="SSF144000">
    <property type="entry name" value="Oxysterol-binding protein-like"/>
    <property type="match status" value="1"/>
</dbReference>
<evidence type="ECO:0000256" key="7">
    <source>
        <dbReference type="RuleBase" id="RU003845"/>
    </source>
</evidence>
<dbReference type="InterPro" id="IPR011993">
    <property type="entry name" value="PH-like_dom_sf"/>
</dbReference>
<keyword evidence="3" id="KW-0597">Phosphoprotein</keyword>
<dbReference type="InterPro" id="IPR001849">
    <property type="entry name" value="PH_domain"/>
</dbReference>
<comment type="similarity">
    <text evidence="1 6">Belongs to the OSBP family.</text>
</comment>
<dbReference type="Gene3D" id="2.30.29.30">
    <property type="entry name" value="Pleckstrin-homology domain (PH domain)/Phosphotyrosine-binding domain (PTB)"/>
    <property type="match status" value="1"/>
</dbReference>
<gene>
    <name evidence="11" type="ORF">P879_04590</name>
</gene>
<evidence type="ECO:0000256" key="5">
    <source>
        <dbReference type="ARBA" id="ARBA00023121"/>
    </source>
</evidence>
<dbReference type="OrthoDB" id="1854502at2759"/>
<dbReference type="AlphaFoldDB" id="A0A8T0D0I2"/>
<evidence type="ECO:0000259" key="10">
    <source>
        <dbReference type="PROSITE" id="PS50003"/>
    </source>
</evidence>
<protein>
    <recommendedName>
        <fullName evidence="7">Oxysterol-binding protein</fullName>
    </recommendedName>
</protein>
<feature type="coiled-coil region" evidence="8">
    <location>
        <begin position="224"/>
        <end position="254"/>
    </location>
</feature>
<feature type="compositionally biased region" description="Polar residues" evidence="9">
    <location>
        <begin position="876"/>
        <end position="892"/>
    </location>
</feature>
<evidence type="ECO:0000256" key="2">
    <source>
        <dbReference type="ARBA" id="ARBA00022448"/>
    </source>
</evidence>
<dbReference type="FunFam" id="2.40.160.120:FF:000031">
    <property type="entry name" value="Oxysterol-binding protein 2"/>
    <property type="match status" value="1"/>
</dbReference>
<dbReference type="SUPFAM" id="SSF50729">
    <property type="entry name" value="PH domain-like"/>
    <property type="match status" value="1"/>
</dbReference>
<dbReference type="InterPro" id="IPR000648">
    <property type="entry name" value="Oxysterol-bd"/>
</dbReference>
<feature type="compositionally biased region" description="Polar residues" evidence="9">
    <location>
        <begin position="308"/>
        <end position="347"/>
    </location>
</feature>
<organism evidence="11 12">
    <name type="scientific">Paragonimus westermani</name>
    <dbReference type="NCBI Taxonomy" id="34504"/>
    <lineage>
        <taxon>Eukaryota</taxon>
        <taxon>Metazoa</taxon>
        <taxon>Spiralia</taxon>
        <taxon>Lophotrochozoa</taxon>
        <taxon>Platyhelminthes</taxon>
        <taxon>Trematoda</taxon>
        <taxon>Digenea</taxon>
        <taxon>Plagiorchiida</taxon>
        <taxon>Troglotremata</taxon>
        <taxon>Troglotrematidae</taxon>
        <taxon>Paragonimus</taxon>
    </lineage>
</organism>
<feature type="region of interest" description="Disordered" evidence="9">
    <location>
        <begin position="876"/>
        <end position="912"/>
    </location>
</feature>
<dbReference type="Pfam" id="PF01237">
    <property type="entry name" value="Oxysterol_BP"/>
    <property type="match status" value="1"/>
</dbReference>
<dbReference type="GO" id="GO:0032934">
    <property type="term" value="F:sterol binding"/>
    <property type="evidence" value="ECO:0007669"/>
    <property type="project" value="TreeGrafter"/>
</dbReference>
<dbReference type="PANTHER" id="PTHR10972:SF205">
    <property type="entry name" value="OXYSTEROL-BINDING PROTEIN 1"/>
    <property type="match status" value="1"/>
</dbReference>
<feature type="compositionally biased region" description="Polar residues" evidence="9">
    <location>
        <begin position="899"/>
        <end position="912"/>
    </location>
</feature>
<dbReference type="PROSITE" id="PS01013">
    <property type="entry name" value="OSBP"/>
    <property type="match status" value="1"/>
</dbReference>
<dbReference type="PANTHER" id="PTHR10972">
    <property type="entry name" value="OXYSTEROL-BINDING PROTEIN-RELATED"/>
    <property type="match status" value="1"/>
</dbReference>
<dbReference type="PROSITE" id="PS50003">
    <property type="entry name" value="PH_DOMAIN"/>
    <property type="match status" value="1"/>
</dbReference>
<dbReference type="InterPro" id="IPR018494">
    <property type="entry name" value="Oxysterol-bd_CS"/>
</dbReference>
<evidence type="ECO:0000256" key="6">
    <source>
        <dbReference type="RuleBase" id="RU003844"/>
    </source>
</evidence>
<dbReference type="GO" id="GO:0005829">
    <property type="term" value="C:cytosol"/>
    <property type="evidence" value="ECO:0007669"/>
    <property type="project" value="TreeGrafter"/>
</dbReference>
<feature type="region of interest" description="Disordered" evidence="9">
    <location>
        <begin position="403"/>
        <end position="440"/>
    </location>
</feature>
<sequence length="972" mass="109227">MDAKASDSLRGYLYKWTNYLKGYQKRWFVLQDGFVSYYRNQAEMAHTCRGTINLANANVTSTGPITFLISNSSTQTFHLRAASDTEQKKWVSALLSAKTKALAFKKQGDDSDTYTEGDDEDEGKNSTISADAAIRLINHSLGKLESKFADLQRHQEALTRKGDDLQRAILDVETAHDPSELTQKLTVARDRATVYNVVSLAMVNSCSEFTSLGRSQIQRWKRAFNSQRERCALLEQMIEELAKQLRQLEMMVKQNNPQASLALAGLNTSGPAVGSNLPSHVHSHPASVPGQAIRVDKTHVLASGNKQLSPQTTISMNSSTPTVSKSSTNELQVNRIPSPTVSASLSPSHKEKTIVNTGNLNASKFTHIPNVESSDEDFFDAEDGSSEFSVYLPASQLKTSVADGSTKTDDFQTDGSSGLLLDTSNGKWNDEMREDDSTIPTSSEVAFEYESDVDLTEEDYYIHGNKSPKSKGLREARVIPARLRQRETYVLFRSTTDGQRTDKVKVEEVSDKPHSTMDVVYVPRRKSLLTRRTAIPPKPNYSLNLWSIMKNCIGKELTKIPMPVNFSEPLSMLQRLAEDFEYSSLLDRAAACQDSLEQMVHVAAFTVSSYATTAVRVSKPFNPLLGETYECDRTDDLGWRYLAEQVSHHPPKCAVHCESNAWYCWFEFSMNTKFRGKYLQINPVGTVHLVFRKSGYHYTWQKIPLTVHNIIVGRLWIDNSGEMDIVNLKTGEKCHLSYKAYSYFSSETPRRVTGAVTDRSGDVRYVLNGTWDESMEYATVVSSRTTRNGKPVLETGPSRLIWQKTPLPADADKMYFFTSLALQLNEEEEGVCPTDCRARPDQRLMELGRWDEANREKVVLEEKQRHQRRQAAIQLATESLNQTARTSDSTDSSGHKNLASLSETSNSNPSLSKSALTPTLISSFLDHVDNAHRPLWFDLKRDEDTGAMIFLFNGKYWDCKSKSDWSMCPDIY</sequence>
<feature type="domain" description="PH" evidence="10">
    <location>
        <begin position="6"/>
        <end position="99"/>
    </location>
</feature>
<dbReference type="Proteomes" id="UP000699462">
    <property type="component" value="Unassembled WGS sequence"/>
</dbReference>
<evidence type="ECO:0000256" key="1">
    <source>
        <dbReference type="ARBA" id="ARBA00008842"/>
    </source>
</evidence>
<comment type="caution">
    <text evidence="11">The sequence shown here is derived from an EMBL/GenBank/DDBJ whole genome shotgun (WGS) entry which is preliminary data.</text>
</comment>
<feature type="region of interest" description="Disordered" evidence="9">
    <location>
        <begin position="308"/>
        <end position="350"/>
    </location>
</feature>
<reference evidence="11 12" key="1">
    <citation type="submission" date="2019-07" db="EMBL/GenBank/DDBJ databases">
        <title>Annotation for the trematode Paragonimus westermani.</title>
        <authorList>
            <person name="Choi Y.-J."/>
        </authorList>
    </citation>
    <scope>NUCLEOTIDE SEQUENCE [LARGE SCALE GENOMIC DNA]</scope>
    <source>
        <strain evidence="11">180907_Pwestermani</strain>
    </source>
</reference>
<dbReference type="SMART" id="SM00233">
    <property type="entry name" value="PH"/>
    <property type="match status" value="1"/>
</dbReference>
<evidence type="ECO:0000256" key="9">
    <source>
        <dbReference type="SAM" id="MobiDB-lite"/>
    </source>
</evidence>
<evidence type="ECO:0000313" key="12">
    <source>
        <dbReference type="Proteomes" id="UP000699462"/>
    </source>
</evidence>
<accession>A0A8T0D0I2</accession>
<dbReference type="Pfam" id="PF00169">
    <property type="entry name" value="PH"/>
    <property type="match status" value="1"/>
</dbReference>
<proteinExistence type="inferred from homology"/>
<keyword evidence="12" id="KW-1185">Reference proteome</keyword>
<evidence type="ECO:0000256" key="3">
    <source>
        <dbReference type="ARBA" id="ARBA00022553"/>
    </source>
</evidence>
<keyword evidence="4 7" id="KW-0445">Lipid transport</keyword>
<dbReference type="GO" id="GO:0097038">
    <property type="term" value="C:perinuclear endoplasmic reticulum"/>
    <property type="evidence" value="ECO:0007669"/>
    <property type="project" value="TreeGrafter"/>
</dbReference>
<name>A0A8T0D0I2_9TREM</name>
<evidence type="ECO:0000256" key="8">
    <source>
        <dbReference type="SAM" id="Coils"/>
    </source>
</evidence>
<evidence type="ECO:0000256" key="4">
    <source>
        <dbReference type="ARBA" id="ARBA00023055"/>
    </source>
</evidence>